<proteinExistence type="predicted"/>
<accession>A0A6S7JVZ0</accession>
<dbReference type="InterPro" id="IPR035901">
    <property type="entry name" value="GIY-YIG_endonuc_sf"/>
</dbReference>
<dbReference type="EMBL" id="CACRXK020019224">
    <property type="protein sequence ID" value="CAB4033410.1"/>
    <property type="molecule type" value="Genomic_DNA"/>
</dbReference>
<feature type="non-terminal residue" evidence="1">
    <location>
        <position position="1"/>
    </location>
</feature>
<feature type="non-terminal residue" evidence="1">
    <location>
        <position position="284"/>
    </location>
</feature>
<reference evidence="1" key="1">
    <citation type="submission" date="2020-04" db="EMBL/GenBank/DDBJ databases">
        <authorList>
            <person name="Alioto T."/>
            <person name="Alioto T."/>
            <person name="Gomez Garrido J."/>
        </authorList>
    </citation>
    <scope>NUCLEOTIDE SEQUENCE</scope>
    <source>
        <strain evidence="1">A484AB</strain>
    </source>
</reference>
<dbReference type="OrthoDB" id="8963429at2759"/>
<organism evidence="1 2">
    <name type="scientific">Paramuricea clavata</name>
    <name type="common">Red gorgonian</name>
    <name type="synonym">Violescent sea-whip</name>
    <dbReference type="NCBI Taxonomy" id="317549"/>
    <lineage>
        <taxon>Eukaryota</taxon>
        <taxon>Metazoa</taxon>
        <taxon>Cnidaria</taxon>
        <taxon>Anthozoa</taxon>
        <taxon>Octocorallia</taxon>
        <taxon>Malacalcyonacea</taxon>
        <taxon>Plexauridae</taxon>
        <taxon>Paramuricea</taxon>
    </lineage>
</organism>
<dbReference type="Gene3D" id="3.40.1440.10">
    <property type="entry name" value="GIY-YIG endonuclease"/>
    <property type="match status" value="1"/>
</dbReference>
<comment type="caution">
    <text evidence="1">The sequence shown here is derived from an EMBL/GenBank/DDBJ whole genome shotgun (WGS) entry which is preliminary data.</text>
</comment>
<name>A0A6S7JVZ0_PARCT</name>
<evidence type="ECO:0000313" key="2">
    <source>
        <dbReference type="Proteomes" id="UP001152795"/>
    </source>
</evidence>
<evidence type="ECO:0000313" key="1">
    <source>
        <dbReference type="EMBL" id="CAB4033410.1"/>
    </source>
</evidence>
<dbReference type="AlphaFoldDB" id="A0A6S7JVZ0"/>
<keyword evidence="2" id="KW-1185">Reference proteome</keyword>
<dbReference type="Proteomes" id="UP001152795">
    <property type="component" value="Unassembled WGS sequence"/>
</dbReference>
<gene>
    <name evidence="1" type="ORF">PACLA_8A001997</name>
</gene>
<sequence>FQLKLSFRSKLYSIDKLPNRFVWRNMSGEKSGFLTRIAGRILPEGLYKYVRNNTVDNILTHPTLVVQLTQSLLRYYILYMHRNLNLPSVPKHLQLKQNAASFNVDTGNSISGSMISINGAKENMNPMSKSKEMLEIKIIFPPWRRHCVAVVRNFSGSHTSTNVIYKIPCKDCPWNYIGETGRSLKTRKSEHVRNVKQNKDGSNIAKHAWDCDHKVSYEYVRFRFTYEYTHFICILIAIRKWTLTFKVHTSLHMACWQLHKMYIFILNRMNVHVLRRSIGGGAQS</sequence>
<protein>
    <submittedName>
        <fullName evidence="1">Uncharacterized protein</fullName>
    </submittedName>
</protein>